<reference evidence="4" key="1">
    <citation type="journal article" date="2023" name="Plant J.">
        <title>Genome sequences and population genomics provide insights into the demographic history, inbreeding, and mutation load of two 'living fossil' tree species of Dipteronia.</title>
        <authorList>
            <person name="Feng Y."/>
            <person name="Comes H.P."/>
            <person name="Chen J."/>
            <person name="Zhu S."/>
            <person name="Lu R."/>
            <person name="Zhang X."/>
            <person name="Li P."/>
            <person name="Qiu J."/>
            <person name="Olsen K.M."/>
            <person name="Qiu Y."/>
        </authorList>
    </citation>
    <scope>NUCLEOTIDE SEQUENCE</scope>
    <source>
        <strain evidence="4">NBL</strain>
    </source>
</reference>
<dbReference type="PANTHER" id="PTHR31301">
    <property type="entry name" value="LOB DOMAIN-CONTAINING PROTEIN 4-RELATED"/>
    <property type="match status" value="1"/>
</dbReference>
<evidence type="ECO:0000256" key="1">
    <source>
        <dbReference type="ARBA" id="ARBA00005474"/>
    </source>
</evidence>
<gene>
    <name evidence="4" type="ORF">Dsin_009763</name>
</gene>
<sequence>MYVGLREDAVNSLVYEAEAWLRNPVYGCDCIISDLLAKLKQAETDLHNATKKLALYIGPKAMMPVSKSQPVHCKGESAAAWWRVFQDGFRDTRSTHGTSTSSSAAGGSATGCDEGRERSAFGAVNTDHTAAASCTSTSPATKIWKL</sequence>
<feature type="domain" description="LOB" evidence="3">
    <location>
        <begin position="1"/>
        <end position="53"/>
    </location>
</feature>
<comment type="caution">
    <text evidence="4">The sequence shown here is derived from an EMBL/GenBank/DDBJ whole genome shotgun (WGS) entry which is preliminary data.</text>
</comment>
<feature type="compositionally biased region" description="Low complexity" evidence="2">
    <location>
        <begin position="95"/>
        <end position="111"/>
    </location>
</feature>
<evidence type="ECO:0000313" key="5">
    <source>
        <dbReference type="Proteomes" id="UP001281410"/>
    </source>
</evidence>
<evidence type="ECO:0000259" key="3">
    <source>
        <dbReference type="PROSITE" id="PS50891"/>
    </source>
</evidence>
<organism evidence="4 5">
    <name type="scientific">Dipteronia sinensis</name>
    <dbReference type="NCBI Taxonomy" id="43782"/>
    <lineage>
        <taxon>Eukaryota</taxon>
        <taxon>Viridiplantae</taxon>
        <taxon>Streptophyta</taxon>
        <taxon>Embryophyta</taxon>
        <taxon>Tracheophyta</taxon>
        <taxon>Spermatophyta</taxon>
        <taxon>Magnoliopsida</taxon>
        <taxon>eudicotyledons</taxon>
        <taxon>Gunneridae</taxon>
        <taxon>Pentapetalae</taxon>
        <taxon>rosids</taxon>
        <taxon>malvids</taxon>
        <taxon>Sapindales</taxon>
        <taxon>Sapindaceae</taxon>
        <taxon>Hippocastanoideae</taxon>
        <taxon>Acereae</taxon>
        <taxon>Dipteronia</taxon>
    </lineage>
</organism>
<dbReference type="AlphaFoldDB" id="A0AAE0ARL2"/>
<dbReference type="Pfam" id="PF03195">
    <property type="entry name" value="LOB"/>
    <property type="match status" value="1"/>
</dbReference>
<dbReference type="EMBL" id="JANJYJ010000003">
    <property type="protein sequence ID" value="KAK3222738.1"/>
    <property type="molecule type" value="Genomic_DNA"/>
</dbReference>
<proteinExistence type="inferred from homology"/>
<accession>A0AAE0ARL2</accession>
<name>A0AAE0ARL2_9ROSI</name>
<dbReference type="PANTHER" id="PTHR31301:SF68">
    <property type="entry name" value="LOB DOMAIN-CONTAINING PROTEIN 32-RELATED"/>
    <property type="match status" value="1"/>
</dbReference>
<evidence type="ECO:0000256" key="2">
    <source>
        <dbReference type="SAM" id="MobiDB-lite"/>
    </source>
</evidence>
<protein>
    <recommendedName>
        <fullName evidence="3">LOB domain-containing protein</fullName>
    </recommendedName>
</protein>
<evidence type="ECO:0000313" key="4">
    <source>
        <dbReference type="EMBL" id="KAK3222738.1"/>
    </source>
</evidence>
<feature type="region of interest" description="Disordered" evidence="2">
    <location>
        <begin position="93"/>
        <end position="114"/>
    </location>
</feature>
<comment type="similarity">
    <text evidence="1">Belongs to the LOB domain-containing protein family.</text>
</comment>
<dbReference type="Proteomes" id="UP001281410">
    <property type="component" value="Unassembled WGS sequence"/>
</dbReference>
<keyword evidence="5" id="KW-1185">Reference proteome</keyword>
<dbReference type="InterPro" id="IPR004883">
    <property type="entry name" value="LOB"/>
</dbReference>
<dbReference type="PROSITE" id="PS50891">
    <property type="entry name" value="LOB"/>
    <property type="match status" value="1"/>
</dbReference>